<evidence type="ECO:0000256" key="2">
    <source>
        <dbReference type="ARBA" id="ARBA00022963"/>
    </source>
</evidence>
<dbReference type="Pfam" id="PF01734">
    <property type="entry name" value="Patatin"/>
    <property type="match status" value="1"/>
</dbReference>
<dbReference type="EMBL" id="JABFDN010000015">
    <property type="protein sequence ID" value="NPU69153.1"/>
    <property type="molecule type" value="Genomic_DNA"/>
</dbReference>
<feature type="short sequence motif" description="DGA/G" evidence="4">
    <location>
        <begin position="227"/>
        <end position="229"/>
    </location>
</feature>
<feature type="domain" description="PNPLA" evidence="5">
    <location>
        <begin position="22"/>
        <end position="240"/>
    </location>
</feature>
<evidence type="ECO:0000259" key="5">
    <source>
        <dbReference type="PROSITE" id="PS51635"/>
    </source>
</evidence>
<dbReference type="Proteomes" id="UP000886476">
    <property type="component" value="Unassembled WGS sequence"/>
</dbReference>
<keyword evidence="3 4" id="KW-0443">Lipid metabolism</keyword>
<evidence type="ECO:0000256" key="1">
    <source>
        <dbReference type="ARBA" id="ARBA00022801"/>
    </source>
</evidence>
<comment type="caution">
    <text evidence="4">Lacks conserved residue(s) required for the propagation of feature annotation.</text>
</comment>
<keyword evidence="2 4" id="KW-0442">Lipid degradation</keyword>
<organism evidence="6 7">
    <name type="scientific">Bradyrhizobium aeschynomenes</name>
    <dbReference type="NCBI Taxonomy" id="2734909"/>
    <lineage>
        <taxon>Bacteria</taxon>
        <taxon>Pseudomonadati</taxon>
        <taxon>Pseudomonadota</taxon>
        <taxon>Alphaproteobacteria</taxon>
        <taxon>Hyphomicrobiales</taxon>
        <taxon>Nitrobacteraceae</taxon>
        <taxon>Bradyrhizobium</taxon>
    </lineage>
</organism>
<reference evidence="6" key="1">
    <citation type="submission" date="2020-05" db="EMBL/GenBank/DDBJ databases">
        <title>Nod-independent and nitrogen-fixing Bradyrhizobium aeschynomene sp. nov. isolated from nodules of Aeschynomene indica.</title>
        <authorList>
            <person name="Zhang Z."/>
        </authorList>
    </citation>
    <scope>NUCLEOTIDE SEQUENCE</scope>
    <source>
        <strain evidence="6">83012</strain>
    </source>
</reference>
<keyword evidence="1 4" id="KW-0378">Hydrolase</keyword>
<dbReference type="InterPro" id="IPR050301">
    <property type="entry name" value="NTE"/>
</dbReference>
<dbReference type="PANTHER" id="PTHR14226:SF29">
    <property type="entry name" value="NEUROPATHY TARGET ESTERASE SWS"/>
    <property type="match status" value="1"/>
</dbReference>
<protein>
    <submittedName>
        <fullName evidence="6">Patatin-like phospholipase family protein</fullName>
    </submittedName>
</protein>
<dbReference type="PROSITE" id="PS51635">
    <property type="entry name" value="PNPLA"/>
    <property type="match status" value="1"/>
</dbReference>
<sequence>MPTEPTDLEAASAQHEDGVTLSLSGGGYRAMLFHIGALWRLNEVGLLSRLKRISSVSGGSITAAYLGLRWKDLHFNAAGKADNLTIIVDGLRRMADTSVDVGAVIGGILLPGTISDRVAAAYDGVLFGGKKLADLPDDGGGKAPRFVINATNVQSAVLWRFSRRYMGDYRVGLVDAPDVTLATAVAASSAFPPILSPLTLPIRQPVRKVDGADLNHPPYTTSAVLSDGGVYDNLGLETVKRFSTLLVSDAGQQIAAEDDPHHDWARHAVRILGVIDNQVRSLRKRQLIDAYRRGDHTGTYWGIRTSFADYRLAADPLDCLHRDPAALAAIPTRLEKMPHDIQNRLMNWGYAVCDAALRAHIDTALQQKLGIQVADPTGFPFPGAY</sequence>
<gene>
    <name evidence="6" type="ORF">HL667_29400</name>
</gene>
<dbReference type="RefSeq" id="WP_172114216.1">
    <property type="nucleotide sequence ID" value="NZ_JABFDN010000015.1"/>
</dbReference>
<evidence type="ECO:0000313" key="6">
    <source>
        <dbReference type="EMBL" id="NPU69153.1"/>
    </source>
</evidence>
<comment type="caution">
    <text evidence="6">The sequence shown here is derived from an EMBL/GenBank/DDBJ whole genome shotgun (WGS) entry which is preliminary data.</text>
</comment>
<dbReference type="InterPro" id="IPR002641">
    <property type="entry name" value="PNPLA_dom"/>
</dbReference>
<dbReference type="Gene3D" id="3.40.1090.10">
    <property type="entry name" value="Cytosolic phospholipase A2 catalytic domain"/>
    <property type="match status" value="2"/>
</dbReference>
<evidence type="ECO:0000256" key="4">
    <source>
        <dbReference type="PROSITE-ProRule" id="PRU01161"/>
    </source>
</evidence>
<evidence type="ECO:0000313" key="7">
    <source>
        <dbReference type="Proteomes" id="UP000886476"/>
    </source>
</evidence>
<dbReference type="InterPro" id="IPR016035">
    <property type="entry name" value="Acyl_Trfase/lysoPLipase"/>
</dbReference>
<feature type="active site" description="Proton acceptor" evidence="4">
    <location>
        <position position="227"/>
    </location>
</feature>
<keyword evidence="7" id="KW-1185">Reference proteome</keyword>
<dbReference type="SUPFAM" id="SSF52151">
    <property type="entry name" value="FabD/lysophospholipase-like"/>
    <property type="match status" value="1"/>
</dbReference>
<dbReference type="PANTHER" id="PTHR14226">
    <property type="entry name" value="NEUROPATHY TARGET ESTERASE/SWISS CHEESE D.MELANOGASTER"/>
    <property type="match status" value="1"/>
</dbReference>
<proteinExistence type="predicted"/>
<feature type="active site" description="Nucleophile" evidence="4">
    <location>
        <position position="57"/>
    </location>
</feature>
<evidence type="ECO:0000256" key="3">
    <source>
        <dbReference type="ARBA" id="ARBA00023098"/>
    </source>
</evidence>
<name>A0ABX2CLR1_9BRAD</name>
<accession>A0ABX2CLR1</accession>